<dbReference type="EMBL" id="OU900106">
    <property type="protein sequence ID" value="CAH1164696.1"/>
    <property type="molecule type" value="Genomic_DNA"/>
</dbReference>
<dbReference type="Pfam" id="PF08240">
    <property type="entry name" value="ADH_N"/>
    <property type="match status" value="1"/>
</dbReference>
<accession>A0A9P0DPY7</accession>
<evidence type="ECO:0000256" key="1">
    <source>
        <dbReference type="ARBA" id="ARBA00023002"/>
    </source>
</evidence>
<keyword evidence="1" id="KW-0560">Oxidoreductase</keyword>
<dbReference type="InterPro" id="IPR036291">
    <property type="entry name" value="NAD(P)-bd_dom_sf"/>
</dbReference>
<dbReference type="Gene3D" id="3.90.180.10">
    <property type="entry name" value="Medium-chain alcohol dehydrogenases, catalytic domain"/>
    <property type="match status" value="1"/>
</dbReference>
<feature type="domain" description="Enoyl reductase (ER)" evidence="2">
    <location>
        <begin position="17"/>
        <end position="334"/>
    </location>
</feature>
<dbReference type="GO" id="GO:0016491">
    <property type="term" value="F:oxidoreductase activity"/>
    <property type="evidence" value="ECO:0007669"/>
    <property type="project" value="UniProtKB-KW"/>
</dbReference>
<dbReference type="InterPro" id="IPR011032">
    <property type="entry name" value="GroES-like_sf"/>
</dbReference>
<dbReference type="SUPFAM" id="SSF50129">
    <property type="entry name" value="GroES-like"/>
    <property type="match status" value="1"/>
</dbReference>
<gene>
    <name evidence="3" type="ORF">PHYEVI_LOCUS3512</name>
</gene>
<organism evidence="3 4">
    <name type="scientific">Phyllotreta striolata</name>
    <name type="common">Striped flea beetle</name>
    <name type="synonym">Crioceris striolata</name>
    <dbReference type="NCBI Taxonomy" id="444603"/>
    <lineage>
        <taxon>Eukaryota</taxon>
        <taxon>Metazoa</taxon>
        <taxon>Ecdysozoa</taxon>
        <taxon>Arthropoda</taxon>
        <taxon>Hexapoda</taxon>
        <taxon>Insecta</taxon>
        <taxon>Pterygota</taxon>
        <taxon>Neoptera</taxon>
        <taxon>Endopterygota</taxon>
        <taxon>Coleoptera</taxon>
        <taxon>Polyphaga</taxon>
        <taxon>Cucujiformia</taxon>
        <taxon>Chrysomeloidea</taxon>
        <taxon>Chrysomelidae</taxon>
        <taxon>Galerucinae</taxon>
        <taxon>Alticini</taxon>
        <taxon>Phyllotreta</taxon>
    </lineage>
</organism>
<evidence type="ECO:0000313" key="4">
    <source>
        <dbReference type="Proteomes" id="UP001153712"/>
    </source>
</evidence>
<keyword evidence="4" id="KW-1185">Reference proteome</keyword>
<dbReference type="SUPFAM" id="SSF51735">
    <property type="entry name" value="NAD(P)-binding Rossmann-fold domains"/>
    <property type="match status" value="1"/>
</dbReference>
<dbReference type="InterPro" id="IPR013154">
    <property type="entry name" value="ADH-like_N"/>
</dbReference>
<name>A0A9P0DPY7_PHYSR</name>
<dbReference type="SMART" id="SM00829">
    <property type="entry name" value="PKS_ER"/>
    <property type="match status" value="1"/>
</dbReference>
<reference evidence="3" key="1">
    <citation type="submission" date="2022-01" db="EMBL/GenBank/DDBJ databases">
        <authorList>
            <person name="King R."/>
        </authorList>
    </citation>
    <scope>NUCLEOTIDE SEQUENCE</scope>
</reference>
<dbReference type="PANTHER" id="PTHR44054">
    <property type="entry name" value="SYNAPTIC VESICLE MEMBRANE PROTEIN VAT-1 HOMOLOG-LIKE"/>
    <property type="match status" value="1"/>
</dbReference>
<dbReference type="OrthoDB" id="203908at2759"/>
<dbReference type="AlphaFoldDB" id="A0A9P0DPY7"/>
<evidence type="ECO:0000313" key="3">
    <source>
        <dbReference type="EMBL" id="CAH1164696.1"/>
    </source>
</evidence>
<dbReference type="Pfam" id="PF13602">
    <property type="entry name" value="ADH_zinc_N_2"/>
    <property type="match status" value="1"/>
</dbReference>
<dbReference type="Proteomes" id="UP001153712">
    <property type="component" value="Chromosome 13"/>
</dbReference>
<dbReference type="InterPro" id="IPR052100">
    <property type="entry name" value="SV-ATPase_mito-regulator"/>
</dbReference>
<sequence length="338" mass="37338">MNEQQKQSKSVVVKQFGGYESVLIEDYKLLSLDDNIEVQVEYGALNFADIYTRRGFMPHKKLPFVLGIECTGVVTKIGSQNNSIKVGQRVICYDYNGGLYGETIHIKPSNCFPLPESIDNKLGATIFVNYLTAYFSVLTIGNLKENESVLILSCTGGVGTAAIQLSKTVKGVKTFGTGSKIKQPHALENGVDTFYCIDTFLQDVKGQKFDLIVSNESGRMLEQLQEFLTPLGRIVLIGANNMLVPNENGDASQTDYDKVPLLSLVINNRIVAGLHLGLLLDAQPAKIKAVLDEVFELIEQGKLKPIIHSVWKMAEIVEATKLLEERKNVGKVLIKIKE</sequence>
<proteinExistence type="predicted"/>
<evidence type="ECO:0000259" key="2">
    <source>
        <dbReference type="SMART" id="SM00829"/>
    </source>
</evidence>
<dbReference type="Gene3D" id="3.40.50.720">
    <property type="entry name" value="NAD(P)-binding Rossmann-like Domain"/>
    <property type="match status" value="1"/>
</dbReference>
<dbReference type="PANTHER" id="PTHR44054:SF1">
    <property type="entry name" value="SYNAPTIC VESICLE MEMBRANE PROTEIN VAT-1 HOMOLOG"/>
    <property type="match status" value="1"/>
</dbReference>
<protein>
    <recommendedName>
        <fullName evidence="2">Enoyl reductase (ER) domain-containing protein</fullName>
    </recommendedName>
</protein>
<dbReference type="InterPro" id="IPR020843">
    <property type="entry name" value="ER"/>
</dbReference>